<feature type="domain" description="ATPase AAA-3" evidence="4">
    <location>
        <begin position="51"/>
        <end position="181"/>
    </location>
</feature>
<dbReference type="InterPro" id="IPR027417">
    <property type="entry name" value="P-loop_NTPase"/>
</dbReference>
<keyword evidence="1" id="KW-0547">Nucleotide-binding</keyword>
<comment type="similarity">
    <text evidence="3">Belongs to the MoxR family.</text>
</comment>
<evidence type="ECO:0000256" key="1">
    <source>
        <dbReference type="ARBA" id="ARBA00022741"/>
    </source>
</evidence>
<protein>
    <submittedName>
        <fullName evidence="6">MoxR-like ATPase in aerotolerance operon</fullName>
    </submittedName>
</protein>
<dbReference type="PANTHER" id="PTHR42759">
    <property type="entry name" value="MOXR FAMILY PROTEIN"/>
    <property type="match status" value="1"/>
</dbReference>
<dbReference type="GO" id="GO:0005524">
    <property type="term" value="F:ATP binding"/>
    <property type="evidence" value="ECO:0007669"/>
    <property type="project" value="UniProtKB-KW"/>
</dbReference>
<evidence type="ECO:0000259" key="5">
    <source>
        <dbReference type="Pfam" id="PF17863"/>
    </source>
</evidence>
<accession>A0A5K7SCV0</accession>
<dbReference type="Pfam" id="PF17863">
    <property type="entry name" value="AAA_lid_2"/>
    <property type="match status" value="1"/>
</dbReference>
<proteinExistence type="inferred from homology"/>
<evidence type="ECO:0000313" key="6">
    <source>
        <dbReference type="EMBL" id="BBE19413.1"/>
    </source>
</evidence>
<dbReference type="AlphaFoldDB" id="A0A5K7SCV0"/>
<reference evidence="6" key="1">
    <citation type="journal article" date="2020" name="Int. J. Syst. Evol. Microbiol.">
        <title>Aquipluma nitroreducens gen. nov. sp. nov., a novel facultatively anaerobic bacterium isolated from a freshwater lake.</title>
        <authorList>
            <person name="Watanabe M."/>
            <person name="Kojima H."/>
            <person name="Fukui M."/>
        </authorList>
    </citation>
    <scope>NUCLEOTIDE SEQUENCE</scope>
    <source>
        <strain evidence="6">MeG22</strain>
    </source>
</reference>
<dbReference type="Gene3D" id="3.40.50.300">
    <property type="entry name" value="P-loop containing nucleotide triphosphate hydrolases"/>
    <property type="match status" value="1"/>
</dbReference>
<evidence type="ECO:0000259" key="4">
    <source>
        <dbReference type="Pfam" id="PF07726"/>
    </source>
</evidence>
<dbReference type="PIRSF" id="PIRSF002849">
    <property type="entry name" value="AAA_ATPase_chaperone_MoxR_prd"/>
    <property type="match status" value="1"/>
</dbReference>
<dbReference type="SUPFAM" id="SSF52540">
    <property type="entry name" value="P-loop containing nucleoside triphosphate hydrolases"/>
    <property type="match status" value="1"/>
</dbReference>
<evidence type="ECO:0000313" key="7">
    <source>
        <dbReference type="Proteomes" id="UP001193389"/>
    </source>
</evidence>
<keyword evidence="7" id="KW-1185">Reference proteome</keyword>
<dbReference type="PANTHER" id="PTHR42759:SF1">
    <property type="entry name" value="MAGNESIUM-CHELATASE SUBUNIT CHLD"/>
    <property type="match status" value="1"/>
</dbReference>
<dbReference type="FunFam" id="3.40.50.300:FF:000640">
    <property type="entry name" value="MoxR family ATPase"/>
    <property type="match status" value="1"/>
</dbReference>
<sequence length="331" mass="37275">MNQTVDIRELNERIQRESSFVDIIGMEMNKVIVGQKHLVESLLVGLLSGGHILLEGVPGLAKTLAINTLATSIDAKFARIQFTPDLLPADLLGTMIYSQKKEEFIVKKGPIFTNFVLADEINRAPAKVQSALLEAMQERQVTIGENTYKLQEPFLVMATQNPIEQEGTYPLPEAQVDRFMLKVVINYPTKEEEKLIIQQNLMKAFPVASKVTRTEDILKAREVVKDVYMDEKIQKYIVDIVFATRDPKAYRLDKYVDMITYGGSPRASISLAQAAKAFAFIKRRGYVIPEDVRAVCPDVMRHRIGLSYEAEANNITSEEIIAEILNTVEVP</sequence>
<evidence type="ECO:0000256" key="2">
    <source>
        <dbReference type="ARBA" id="ARBA00022840"/>
    </source>
</evidence>
<dbReference type="EMBL" id="AP018694">
    <property type="protein sequence ID" value="BBE19413.1"/>
    <property type="molecule type" value="Genomic_DNA"/>
</dbReference>
<dbReference type="Gene3D" id="1.10.8.80">
    <property type="entry name" value="Magnesium chelatase subunit I, C-Terminal domain"/>
    <property type="match status" value="1"/>
</dbReference>
<dbReference type="InterPro" id="IPR050764">
    <property type="entry name" value="CbbQ/NirQ/NorQ/GpvN"/>
</dbReference>
<name>A0A5K7SCV0_9BACT</name>
<evidence type="ECO:0000256" key="3">
    <source>
        <dbReference type="ARBA" id="ARBA00061607"/>
    </source>
</evidence>
<dbReference type="Pfam" id="PF07726">
    <property type="entry name" value="AAA_3"/>
    <property type="match status" value="1"/>
</dbReference>
<dbReference type="InterPro" id="IPR041628">
    <property type="entry name" value="ChlI/MoxR_AAA_lid"/>
</dbReference>
<dbReference type="CDD" id="cd00009">
    <property type="entry name" value="AAA"/>
    <property type="match status" value="1"/>
</dbReference>
<gene>
    <name evidence="6" type="ORF">AQPE_3598</name>
</gene>
<dbReference type="KEGG" id="anf:AQPE_3598"/>
<feature type="domain" description="ChlI/MoxR AAA lid" evidence="5">
    <location>
        <begin position="258"/>
        <end position="324"/>
    </location>
</feature>
<dbReference type="Proteomes" id="UP001193389">
    <property type="component" value="Chromosome"/>
</dbReference>
<dbReference type="GO" id="GO:0016887">
    <property type="term" value="F:ATP hydrolysis activity"/>
    <property type="evidence" value="ECO:0007669"/>
    <property type="project" value="InterPro"/>
</dbReference>
<dbReference type="InterPro" id="IPR011703">
    <property type="entry name" value="ATPase_AAA-3"/>
</dbReference>
<keyword evidence="2" id="KW-0067">ATP-binding</keyword>
<organism evidence="6 7">
    <name type="scientific">Aquipluma nitroreducens</name>
    <dbReference type="NCBI Taxonomy" id="2010828"/>
    <lineage>
        <taxon>Bacteria</taxon>
        <taxon>Pseudomonadati</taxon>
        <taxon>Bacteroidota</taxon>
        <taxon>Bacteroidia</taxon>
        <taxon>Marinilabiliales</taxon>
        <taxon>Prolixibacteraceae</taxon>
        <taxon>Aquipluma</taxon>
    </lineage>
</organism>